<sequence>MTIDLAHLHVPPVEAGIDRQTTSWAPVSMTDILAGPLERRRPDLLTRTDGHALFYRGLSSLLFGASESCKSWVGLLAVVEAVRADEHAVIVDLESDPVEIATRLRALGLSDNQISNKVAYIRPDEPLRRILDGPGAPAGPTDHDLADALDTRPAVVVIDALGELFALHGLDPLSNRDAPMVTGFLRRLADRTGAAVISLDHTPHAPREGGARAPIGAQHKRAAVTGVAYEVKATSPLAPGHVGKVSLRINKDRPGGVREHAMRDTAARISLDAATHPNQILAAVEPASDGPSDALHARMVQVAAALADAPDGRSKNQVRQLVTGKAALTDDALDRLHALGHVKREPGARGAVVNILLRPYPTGTADPDVAL</sequence>
<keyword evidence="2" id="KW-1185">Reference proteome</keyword>
<dbReference type="InterPro" id="IPR027417">
    <property type="entry name" value="P-loop_NTPase"/>
</dbReference>
<gene>
    <name evidence="1" type="ORF">DVS28_a4811</name>
</gene>
<name>A0A346Y4S2_9ACTN</name>
<dbReference type="OrthoDB" id="3171622at2"/>
<dbReference type="EMBL" id="CP031165">
    <property type="protein sequence ID" value="AXV09469.1"/>
    <property type="molecule type" value="Genomic_DNA"/>
</dbReference>
<reference evidence="1 2" key="1">
    <citation type="submission" date="2018-09" db="EMBL/GenBank/DDBJ databases">
        <title>Complete genome sequence of Euzebya sp. DY32-46 isolated from seawater of Pacific Ocean.</title>
        <authorList>
            <person name="Xu L."/>
            <person name="Wu Y.-H."/>
            <person name="Xu X.-W."/>
        </authorList>
    </citation>
    <scope>NUCLEOTIDE SEQUENCE [LARGE SCALE GENOMIC DNA]</scope>
    <source>
        <strain evidence="1 2">DY32-46</strain>
    </source>
</reference>
<dbReference type="SUPFAM" id="SSF52540">
    <property type="entry name" value="P-loop containing nucleoside triphosphate hydrolases"/>
    <property type="match status" value="1"/>
</dbReference>
<dbReference type="RefSeq" id="WP_114593647.1">
    <property type="nucleotide sequence ID" value="NZ_CP031165.1"/>
</dbReference>
<dbReference type="Pfam" id="PF13481">
    <property type="entry name" value="AAA_25"/>
    <property type="match status" value="1"/>
</dbReference>
<evidence type="ECO:0000313" key="1">
    <source>
        <dbReference type="EMBL" id="AXV09469.1"/>
    </source>
</evidence>
<dbReference type="AlphaFoldDB" id="A0A346Y4S2"/>
<keyword evidence="1" id="KW-0378">Hydrolase</keyword>
<dbReference type="Gene3D" id="3.40.50.300">
    <property type="entry name" value="P-loop containing nucleotide triphosphate hydrolases"/>
    <property type="match status" value="1"/>
</dbReference>
<proteinExistence type="predicted"/>
<organism evidence="1 2">
    <name type="scientific">Euzebya pacifica</name>
    <dbReference type="NCBI Taxonomy" id="1608957"/>
    <lineage>
        <taxon>Bacteria</taxon>
        <taxon>Bacillati</taxon>
        <taxon>Actinomycetota</taxon>
        <taxon>Nitriliruptoria</taxon>
        <taxon>Euzebyales</taxon>
    </lineage>
</organism>
<dbReference type="KEGG" id="euz:DVS28_a4811"/>
<dbReference type="GO" id="GO:0004386">
    <property type="term" value="F:helicase activity"/>
    <property type="evidence" value="ECO:0007669"/>
    <property type="project" value="UniProtKB-KW"/>
</dbReference>
<keyword evidence="1" id="KW-0347">Helicase</keyword>
<keyword evidence="1" id="KW-0067">ATP-binding</keyword>
<protein>
    <submittedName>
        <fullName evidence="1">DNA primase/helicase, phage-associated</fullName>
    </submittedName>
</protein>
<accession>A0A346Y4S2</accession>
<dbReference type="Proteomes" id="UP000264006">
    <property type="component" value="Chromosome"/>
</dbReference>
<keyword evidence="1" id="KW-0547">Nucleotide-binding</keyword>
<evidence type="ECO:0000313" key="2">
    <source>
        <dbReference type="Proteomes" id="UP000264006"/>
    </source>
</evidence>